<name>A0A250IP76_9BACT</name>
<keyword evidence="1" id="KW-0732">Signal</keyword>
<evidence type="ECO:0000256" key="1">
    <source>
        <dbReference type="SAM" id="SignalP"/>
    </source>
</evidence>
<organism evidence="2 3">
    <name type="scientific">Melittangium boletus DSM 14713</name>
    <dbReference type="NCBI Taxonomy" id="1294270"/>
    <lineage>
        <taxon>Bacteria</taxon>
        <taxon>Pseudomonadati</taxon>
        <taxon>Myxococcota</taxon>
        <taxon>Myxococcia</taxon>
        <taxon>Myxococcales</taxon>
        <taxon>Cystobacterineae</taxon>
        <taxon>Archangiaceae</taxon>
        <taxon>Melittangium</taxon>
    </lineage>
</organism>
<sequence length="374" mass="40676">MMCLLLTGSLAAPGIAAAANGDDFAVREEQALRAYSSAINQSQRHGRYRQARALFLTQSGNISSRVEAWEKASQQWVLGWYKVMALADLQKNISYAQFEAELQQLLRDQHDGLLRLSNDAKVVKAAADGALELLGPANTAAVPPELSQYASVVQALTQRENELRTAITQTSQIPTSRMARHETVAQTSRQVILARVRVALLKTGRYPLEQTLSSVQALLAAEQVVDPVIAALTQAENDMNRFALNLQVFHVEESLTQSRTLCASSQAKLAPLTTPAAYVAQAKARATQLCSAIEAHASGLLSYGIPKADLVYEYITVEKASLTSLCKTSQAPVACEKLAVLASLTLPDLKAMTDKKLRFVEFGWSEQFKAAKSN</sequence>
<gene>
    <name evidence="2" type="ORF">MEBOL_006470</name>
</gene>
<dbReference type="KEGG" id="mbd:MEBOL_006470"/>
<feature type="chain" id="PRO_5012309701" evidence="1">
    <location>
        <begin position="19"/>
        <end position="374"/>
    </location>
</feature>
<dbReference type="EMBL" id="CP022163">
    <property type="protein sequence ID" value="ATB32981.1"/>
    <property type="molecule type" value="Genomic_DNA"/>
</dbReference>
<reference evidence="2 3" key="1">
    <citation type="submission" date="2017-06" db="EMBL/GenBank/DDBJ databases">
        <authorList>
            <person name="Kim H.J."/>
            <person name="Triplett B.A."/>
        </authorList>
    </citation>
    <scope>NUCLEOTIDE SEQUENCE [LARGE SCALE GENOMIC DNA]</scope>
    <source>
        <strain evidence="2 3">DSM 14713</strain>
    </source>
</reference>
<dbReference type="AlphaFoldDB" id="A0A250IP76"/>
<accession>A0A250IP76</accession>
<evidence type="ECO:0000313" key="2">
    <source>
        <dbReference type="EMBL" id="ATB32981.1"/>
    </source>
</evidence>
<protein>
    <submittedName>
        <fullName evidence="2">Uncharacterized protein</fullName>
    </submittedName>
</protein>
<keyword evidence="3" id="KW-1185">Reference proteome</keyword>
<proteinExistence type="predicted"/>
<evidence type="ECO:0000313" key="3">
    <source>
        <dbReference type="Proteomes" id="UP000217289"/>
    </source>
</evidence>
<dbReference type="Proteomes" id="UP000217289">
    <property type="component" value="Chromosome"/>
</dbReference>
<feature type="signal peptide" evidence="1">
    <location>
        <begin position="1"/>
        <end position="18"/>
    </location>
</feature>